<evidence type="ECO:0000313" key="3">
    <source>
        <dbReference type="Proteomes" id="UP000229784"/>
    </source>
</evidence>
<organism evidence="2 3">
    <name type="scientific">bacterium (Candidatus Gribaldobacteria) CG08_land_8_20_14_0_20_39_15</name>
    <dbReference type="NCBI Taxonomy" id="2014273"/>
    <lineage>
        <taxon>Bacteria</taxon>
        <taxon>Candidatus Gribaldobacteria</taxon>
    </lineage>
</organism>
<feature type="transmembrane region" description="Helical" evidence="1">
    <location>
        <begin position="53"/>
        <end position="69"/>
    </location>
</feature>
<comment type="caution">
    <text evidence="2">The sequence shown here is derived from an EMBL/GenBank/DDBJ whole genome shotgun (WGS) entry which is preliminary data.</text>
</comment>
<reference evidence="3" key="1">
    <citation type="submission" date="2017-09" db="EMBL/GenBank/DDBJ databases">
        <title>Depth-based differentiation of microbial function through sediment-hosted aquifers and enrichment of novel symbionts in the deep terrestrial subsurface.</title>
        <authorList>
            <person name="Probst A.J."/>
            <person name="Ladd B."/>
            <person name="Jarett J.K."/>
            <person name="Geller-Mcgrath D.E."/>
            <person name="Sieber C.M.K."/>
            <person name="Emerson J.B."/>
            <person name="Anantharaman K."/>
            <person name="Thomas B.C."/>
            <person name="Malmstrom R."/>
            <person name="Stieglmeier M."/>
            <person name="Klingl A."/>
            <person name="Woyke T."/>
            <person name="Ryan C.M."/>
            <person name="Banfield J.F."/>
        </authorList>
    </citation>
    <scope>NUCLEOTIDE SEQUENCE [LARGE SCALE GENOMIC DNA]</scope>
</reference>
<dbReference type="EMBL" id="PEXQ01000027">
    <property type="protein sequence ID" value="PIU15898.1"/>
    <property type="molecule type" value="Genomic_DNA"/>
</dbReference>
<accession>A0A2M6XUR7</accession>
<evidence type="ECO:0000313" key="2">
    <source>
        <dbReference type="EMBL" id="PIU15898.1"/>
    </source>
</evidence>
<keyword evidence="1" id="KW-0812">Transmembrane</keyword>
<proteinExistence type="predicted"/>
<evidence type="ECO:0000256" key="1">
    <source>
        <dbReference type="SAM" id="Phobius"/>
    </source>
</evidence>
<protein>
    <submittedName>
        <fullName evidence="2">Uncharacterized protein</fullName>
    </submittedName>
</protein>
<keyword evidence="1" id="KW-1133">Transmembrane helix</keyword>
<keyword evidence="1" id="KW-0472">Membrane</keyword>
<sequence length="148" mass="17134">MKAEIDQSVKIEQTSRDTIIAIANKDCNYSIIIPSKVKKEILKYFRRANKPHFFFYIVFAAGVALLINNCPQRIDQVFIDREYPGREKLIAATIVKMLNKLQYSPVQIDFKQIGHQSLAHNIAYFIMKGKRKSNKIATLSELRNLIFN</sequence>
<gene>
    <name evidence="2" type="ORF">COT20_01165</name>
</gene>
<dbReference type="AlphaFoldDB" id="A0A2M6XUR7"/>
<name>A0A2M6XUR7_9BACT</name>
<dbReference type="Proteomes" id="UP000229784">
    <property type="component" value="Unassembled WGS sequence"/>
</dbReference>